<dbReference type="Gene3D" id="2.60.40.10">
    <property type="entry name" value="Immunoglobulins"/>
    <property type="match status" value="1"/>
</dbReference>
<feature type="compositionally biased region" description="Gly residues" evidence="1">
    <location>
        <begin position="120"/>
        <end position="129"/>
    </location>
</feature>
<proteinExistence type="predicted"/>
<evidence type="ECO:0008006" key="5">
    <source>
        <dbReference type="Google" id="ProtNLM"/>
    </source>
</evidence>
<dbReference type="InterPro" id="IPR013783">
    <property type="entry name" value="Ig-like_fold"/>
</dbReference>
<feature type="region of interest" description="Disordered" evidence="1">
    <location>
        <begin position="109"/>
        <end position="145"/>
    </location>
</feature>
<accession>A0ABS0DGB2</accession>
<comment type="caution">
    <text evidence="3">The sequence shown here is derived from an EMBL/GenBank/DDBJ whole genome shotgun (WGS) entry which is preliminary data.</text>
</comment>
<dbReference type="EMBL" id="JADLQN010000005">
    <property type="protein sequence ID" value="MBF6357505.1"/>
    <property type="molecule type" value="Genomic_DNA"/>
</dbReference>
<feature type="signal peptide" evidence="2">
    <location>
        <begin position="1"/>
        <end position="27"/>
    </location>
</feature>
<evidence type="ECO:0000256" key="1">
    <source>
        <dbReference type="SAM" id="MobiDB-lite"/>
    </source>
</evidence>
<feature type="compositionally biased region" description="Low complexity" evidence="1">
    <location>
        <begin position="130"/>
        <end position="145"/>
    </location>
</feature>
<sequence>MTHTARTAAALFAAAAATVLVAPSAHASVQSLAVEGSTHVVGGTYTLTAEVGGASGGLLVYFSDNGEFIGAPKVPWPPGSATIDWQPSTPGRHILTAEQGGSTQSIVVEVEEAASPDSGSGSGSGGSGTGSALLRGLLSGSSGGS</sequence>
<evidence type="ECO:0000313" key="4">
    <source>
        <dbReference type="Proteomes" id="UP000707731"/>
    </source>
</evidence>
<evidence type="ECO:0000313" key="3">
    <source>
        <dbReference type="EMBL" id="MBF6357505.1"/>
    </source>
</evidence>
<reference evidence="3 4" key="1">
    <citation type="submission" date="2020-10" db="EMBL/GenBank/DDBJ databases">
        <title>Identification of Nocardia species via Next-generation sequencing and recognition of intraspecies genetic diversity.</title>
        <authorList>
            <person name="Li P."/>
            <person name="Li P."/>
            <person name="Lu B."/>
        </authorList>
    </citation>
    <scope>NUCLEOTIDE SEQUENCE [LARGE SCALE GENOMIC DNA]</scope>
    <source>
        <strain evidence="3 4">BJ06-0143</strain>
    </source>
</reference>
<name>A0ABS0DGB2_9NOCA</name>
<organism evidence="3 4">
    <name type="scientific">Nocardia higoensis</name>
    <dbReference type="NCBI Taxonomy" id="228599"/>
    <lineage>
        <taxon>Bacteria</taxon>
        <taxon>Bacillati</taxon>
        <taxon>Actinomycetota</taxon>
        <taxon>Actinomycetes</taxon>
        <taxon>Mycobacteriales</taxon>
        <taxon>Nocardiaceae</taxon>
        <taxon>Nocardia</taxon>
    </lineage>
</organism>
<gene>
    <name evidence="3" type="ORF">IU449_23640</name>
</gene>
<protein>
    <recommendedName>
        <fullName evidence="5">Ig-like domain-containing protein</fullName>
    </recommendedName>
</protein>
<feature type="chain" id="PRO_5047170940" description="Ig-like domain-containing protein" evidence="2">
    <location>
        <begin position="28"/>
        <end position="145"/>
    </location>
</feature>
<keyword evidence="4" id="KW-1185">Reference proteome</keyword>
<keyword evidence="2" id="KW-0732">Signal</keyword>
<dbReference type="RefSeq" id="WP_195004336.1">
    <property type="nucleotide sequence ID" value="NZ_JADLQN010000005.1"/>
</dbReference>
<evidence type="ECO:0000256" key="2">
    <source>
        <dbReference type="SAM" id="SignalP"/>
    </source>
</evidence>
<dbReference type="Proteomes" id="UP000707731">
    <property type="component" value="Unassembled WGS sequence"/>
</dbReference>